<keyword evidence="2" id="KW-1185">Reference proteome</keyword>
<dbReference type="Gramene" id="OGLUM01G15950.4">
    <property type="protein sequence ID" value="OGLUM01G15950.4"/>
    <property type="gene ID" value="OGLUM01G15950"/>
</dbReference>
<accession>A0A0D9Y7W6</accession>
<name>A0A0D9Y7W6_9ORYZ</name>
<dbReference type="AlphaFoldDB" id="A0A0D9Y7W6"/>
<protein>
    <submittedName>
        <fullName evidence="1">Uncharacterized protein</fullName>
    </submittedName>
</protein>
<dbReference type="HOGENOM" id="CLU_1985030_0_0_1"/>
<organism evidence="1">
    <name type="scientific">Oryza glumipatula</name>
    <dbReference type="NCBI Taxonomy" id="40148"/>
    <lineage>
        <taxon>Eukaryota</taxon>
        <taxon>Viridiplantae</taxon>
        <taxon>Streptophyta</taxon>
        <taxon>Embryophyta</taxon>
        <taxon>Tracheophyta</taxon>
        <taxon>Spermatophyta</taxon>
        <taxon>Magnoliopsida</taxon>
        <taxon>Liliopsida</taxon>
        <taxon>Poales</taxon>
        <taxon>Poaceae</taxon>
        <taxon>BOP clade</taxon>
        <taxon>Oryzoideae</taxon>
        <taxon>Oryzeae</taxon>
        <taxon>Oryzinae</taxon>
        <taxon>Oryza</taxon>
    </lineage>
</organism>
<reference evidence="1" key="2">
    <citation type="submission" date="2015-04" db="UniProtKB">
        <authorList>
            <consortium name="EnsemblPlants"/>
        </authorList>
    </citation>
    <scope>IDENTIFICATION</scope>
</reference>
<proteinExistence type="predicted"/>
<evidence type="ECO:0000313" key="1">
    <source>
        <dbReference type="EnsemblPlants" id="OGLUM01G15950.4"/>
    </source>
</evidence>
<evidence type="ECO:0000313" key="2">
    <source>
        <dbReference type="Proteomes" id="UP000026961"/>
    </source>
</evidence>
<reference evidence="1" key="1">
    <citation type="submission" date="2013-08" db="EMBL/GenBank/DDBJ databases">
        <title>Oryza genome evolution.</title>
        <authorList>
            <person name="Wing R.A."/>
            <person name="Panaud O."/>
            <person name="Oliveira A.C."/>
        </authorList>
    </citation>
    <scope>NUCLEOTIDE SEQUENCE</scope>
</reference>
<sequence>MVSFWPTSIPPTFLLLNVLLPPDAFHVPPFATRVGRLLFLAFVTNCLLLKNGRVEFEDPDMLEDVVEGAGELAADELAPEDGEELQVLGDEVAADRHAVPVLAVLGHHLLLPLPLPIVVAIAAASS</sequence>
<reference evidence="1" key="3">
    <citation type="submission" date="2018-05" db="EMBL/GenBank/DDBJ databases">
        <title>OgluRS3 (Oryza glumaepatula Reference Sequence Version 3).</title>
        <authorList>
            <person name="Zhang J."/>
            <person name="Kudrna D."/>
            <person name="Lee S."/>
            <person name="Talag J."/>
            <person name="Welchert J."/>
            <person name="Wing R.A."/>
        </authorList>
    </citation>
    <scope>NUCLEOTIDE SEQUENCE [LARGE SCALE GENOMIC DNA]</scope>
</reference>
<dbReference type="Proteomes" id="UP000026961">
    <property type="component" value="Chromosome 1"/>
</dbReference>
<dbReference type="EnsemblPlants" id="OGLUM01G15950.4">
    <property type="protein sequence ID" value="OGLUM01G15950.4"/>
    <property type="gene ID" value="OGLUM01G15950"/>
</dbReference>